<organism evidence="2 3">
    <name type="scientific">Maylandia zebra</name>
    <name type="common">zebra mbuna</name>
    <dbReference type="NCBI Taxonomy" id="106582"/>
    <lineage>
        <taxon>Eukaryota</taxon>
        <taxon>Metazoa</taxon>
        <taxon>Chordata</taxon>
        <taxon>Craniata</taxon>
        <taxon>Vertebrata</taxon>
        <taxon>Euteleostomi</taxon>
        <taxon>Actinopterygii</taxon>
        <taxon>Neopterygii</taxon>
        <taxon>Teleostei</taxon>
        <taxon>Neoteleostei</taxon>
        <taxon>Acanthomorphata</taxon>
        <taxon>Ovalentaria</taxon>
        <taxon>Cichlomorphae</taxon>
        <taxon>Cichliformes</taxon>
        <taxon>Cichlidae</taxon>
        <taxon>African cichlids</taxon>
        <taxon>Pseudocrenilabrinae</taxon>
        <taxon>Haplochromini</taxon>
        <taxon>Maylandia</taxon>
        <taxon>Maylandia zebra complex</taxon>
    </lineage>
</organism>
<evidence type="ECO:0000313" key="2">
    <source>
        <dbReference type="Ensembl" id="ENSMZEP00005004688.1"/>
    </source>
</evidence>
<dbReference type="AlphaFoldDB" id="A0A3P9B454"/>
<sequence>DVILFLKQLKTSVPAVKHLIDQFWAFSGYKVNVTKSSLIDNMFHVLTGQFTTVLVTGLSLFLFDFHPSLDFFLQAPTVLLAIFIYNASWPKDLEYSLQREKLRVINGEVFERSRGDSEELDLLTKVNADSVSDEESL</sequence>
<keyword evidence="1" id="KW-0472">Membrane</keyword>
<feature type="transmembrane region" description="Helical" evidence="1">
    <location>
        <begin position="71"/>
        <end position="89"/>
    </location>
</feature>
<reference evidence="2" key="1">
    <citation type="submission" date="2025-08" db="UniProtKB">
        <authorList>
            <consortium name="Ensembl"/>
        </authorList>
    </citation>
    <scope>IDENTIFICATION</scope>
</reference>
<keyword evidence="3" id="KW-1185">Reference proteome</keyword>
<dbReference type="Ensembl" id="ENSMZET00005004892.1">
    <property type="protein sequence ID" value="ENSMZEP00005004688.1"/>
    <property type="gene ID" value="ENSMZEG00005003634.1"/>
</dbReference>
<evidence type="ECO:0000313" key="3">
    <source>
        <dbReference type="Proteomes" id="UP000265160"/>
    </source>
</evidence>
<evidence type="ECO:0000256" key="1">
    <source>
        <dbReference type="SAM" id="Phobius"/>
    </source>
</evidence>
<protein>
    <submittedName>
        <fullName evidence="2">Uncharacterized protein</fullName>
    </submittedName>
</protein>
<keyword evidence="1" id="KW-1133">Transmembrane helix</keyword>
<feature type="transmembrane region" description="Helical" evidence="1">
    <location>
        <begin position="45"/>
        <end position="65"/>
    </location>
</feature>
<dbReference type="GeneTree" id="ENSGT00940000178301"/>
<name>A0A3P9B454_9CICH</name>
<reference evidence="2" key="2">
    <citation type="submission" date="2025-09" db="UniProtKB">
        <authorList>
            <consortium name="Ensembl"/>
        </authorList>
    </citation>
    <scope>IDENTIFICATION</scope>
</reference>
<dbReference type="Proteomes" id="UP000265160">
    <property type="component" value="Unplaced"/>
</dbReference>
<keyword evidence="1" id="KW-0812">Transmembrane</keyword>
<proteinExistence type="predicted"/>
<accession>A0A3P9B454</accession>